<dbReference type="EMBL" id="CP074371">
    <property type="protein sequence ID" value="QVI22729.1"/>
    <property type="molecule type" value="Genomic_DNA"/>
</dbReference>
<accession>A0ABX8CS22</accession>
<proteinExistence type="predicted"/>
<gene>
    <name evidence="1" type="ORF">KHQ06_06920</name>
</gene>
<reference evidence="1 2" key="1">
    <citation type="submission" date="2021-04" db="EMBL/GenBank/DDBJ databases">
        <title>Nocardia tengchongensis.</title>
        <authorList>
            <person name="Zhuang k."/>
            <person name="Ran Y."/>
            <person name="Li W."/>
        </authorList>
    </citation>
    <scope>NUCLEOTIDE SEQUENCE [LARGE SCALE GENOMIC DNA]</scope>
    <source>
        <strain evidence="1 2">CFH S0057</strain>
    </source>
</reference>
<organism evidence="1 2">
    <name type="scientific">Nocardia tengchongensis</name>
    <dbReference type="NCBI Taxonomy" id="2055889"/>
    <lineage>
        <taxon>Bacteria</taxon>
        <taxon>Bacillati</taxon>
        <taxon>Actinomycetota</taxon>
        <taxon>Actinomycetes</taxon>
        <taxon>Mycobacteriales</taxon>
        <taxon>Nocardiaceae</taxon>
        <taxon>Nocardia</taxon>
    </lineage>
</organism>
<dbReference type="SUPFAM" id="SSF55961">
    <property type="entry name" value="Bet v1-like"/>
    <property type="match status" value="1"/>
</dbReference>
<keyword evidence="2" id="KW-1185">Reference proteome</keyword>
<sequence>MERLPYIDEYSRIVTADRAQAWAALLRTTCKNPDDLTTLPRGFVLDEADPPNRLVTKGRHWFSRYRLSFRLDEVDPTHTRVTAITHAVFPGIHGRIYRALVIGTRLHRLVVWDLLRRIAVAAGSPA</sequence>
<name>A0ABX8CS22_9NOCA</name>
<evidence type="ECO:0000313" key="1">
    <source>
        <dbReference type="EMBL" id="QVI22729.1"/>
    </source>
</evidence>
<dbReference type="Proteomes" id="UP000683310">
    <property type="component" value="Chromosome"/>
</dbReference>
<evidence type="ECO:0000313" key="2">
    <source>
        <dbReference type="Proteomes" id="UP000683310"/>
    </source>
</evidence>
<evidence type="ECO:0008006" key="3">
    <source>
        <dbReference type="Google" id="ProtNLM"/>
    </source>
</evidence>
<protein>
    <recommendedName>
        <fullName evidence="3">DUF2867 domain-containing protein</fullName>
    </recommendedName>
</protein>